<dbReference type="GO" id="GO:0009446">
    <property type="term" value="P:putrescine biosynthetic process"/>
    <property type="evidence" value="ECO:0007669"/>
    <property type="project" value="InterPro"/>
</dbReference>
<dbReference type="PROSITE" id="PS51318">
    <property type="entry name" value="TAT"/>
    <property type="match status" value="1"/>
</dbReference>
<dbReference type="SUPFAM" id="SSF55909">
    <property type="entry name" value="Pentein"/>
    <property type="match status" value="1"/>
</dbReference>
<organism evidence="2 3">
    <name type="scientific">Planktomarina temperata RCA23</name>
    <dbReference type="NCBI Taxonomy" id="666509"/>
    <lineage>
        <taxon>Bacteria</taxon>
        <taxon>Pseudomonadati</taxon>
        <taxon>Pseudomonadota</taxon>
        <taxon>Alphaproteobacteria</taxon>
        <taxon>Rhodobacterales</taxon>
        <taxon>Paracoccaceae</taxon>
        <taxon>Planktomarina</taxon>
    </lineage>
</organism>
<accession>A0AAN0VH47</accession>
<dbReference type="Pfam" id="PF04371">
    <property type="entry name" value="PAD_porph"/>
    <property type="match status" value="1"/>
</dbReference>
<evidence type="ECO:0000256" key="1">
    <source>
        <dbReference type="ARBA" id="ARBA00022801"/>
    </source>
</evidence>
<dbReference type="Proteomes" id="UP000028680">
    <property type="component" value="Chromosome"/>
</dbReference>
<dbReference type="InterPro" id="IPR007466">
    <property type="entry name" value="Peptidyl-Arg-deiminase_porph"/>
</dbReference>
<dbReference type="PANTHER" id="PTHR31377:SF0">
    <property type="entry name" value="AGMATINE DEIMINASE-RELATED"/>
    <property type="match status" value="1"/>
</dbReference>
<gene>
    <name evidence="2" type="ORF">RCA23_c00710</name>
</gene>
<keyword evidence="1 2" id="KW-0378">Hydrolase</keyword>
<evidence type="ECO:0000313" key="3">
    <source>
        <dbReference type="Proteomes" id="UP000028680"/>
    </source>
</evidence>
<dbReference type="AlphaFoldDB" id="A0AAN0VH47"/>
<dbReference type="PANTHER" id="PTHR31377">
    <property type="entry name" value="AGMATINE DEIMINASE-RELATED"/>
    <property type="match status" value="1"/>
</dbReference>
<sequence>MALPVPLDRQQTNGAAMRRRRFLAQSLAVCAAPALPAHTEVAGVPPGFIVPAEDTPHDATVMMWPASRQIYPNRAFRSLLQRCITEIANSIALFEPVILCADAALHSTIRPRLSAGVTLWDIPTEDLRARDAGPLIARNTAGERVLSHIQFNGWGRKQYHRYDKEVAQATAQALGFAVHDSGLVGEAGGVEQDGDGTLIAHESSWVIDNRNPGLSPDQIASRLKAAFGAERLIWSKGVKGQDITDYHIDSLARFTGPSRVLLNLPPTPDPNDPFHREAQETYDTLVSAGLAVDVIPELSHHRKRLKLDFVASYVNFYVCNGAVIAPQFGDATTDRIAQLALQRHYPNREIVTLNTDPLGEIGGGIHCATQQIPS</sequence>
<evidence type="ECO:0000313" key="2">
    <source>
        <dbReference type="EMBL" id="AII85644.1"/>
    </source>
</evidence>
<name>A0AAN0VH47_9RHOB</name>
<dbReference type="KEGG" id="ptp:RCA23_c00710"/>
<dbReference type="InterPro" id="IPR006311">
    <property type="entry name" value="TAT_signal"/>
</dbReference>
<keyword evidence="3" id="KW-1185">Reference proteome</keyword>
<proteinExistence type="predicted"/>
<dbReference type="EMBL" id="CP003984">
    <property type="protein sequence ID" value="AII85644.1"/>
    <property type="molecule type" value="Genomic_DNA"/>
</dbReference>
<dbReference type="Gene3D" id="3.75.10.10">
    <property type="entry name" value="L-arginine/glycine Amidinotransferase, Chain A"/>
    <property type="match status" value="1"/>
</dbReference>
<dbReference type="EC" id="3.5.3.12" evidence="2"/>
<dbReference type="GO" id="GO:0004668">
    <property type="term" value="F:protein-arginine deiminase activity"/>
    <property type="evidence" value="ECO:0007669"/>
    <property type="project" value="InterPro"/>
</dbReference>
<protein>
    <submittedName>
        <fullName evidence="2">Agmatine deiminase AguA</fullName>
        <ecNumber evidence="2">3.5.3.12</ecNumber>
    </submittedName>
</protein>
<reference evidence="2 3" key="1">
    <citation type="journal article" date="2014" name="ISME J.">
        <title>Adaptation of an abundant Roseobacter RCA organism to pelagic systems revealed by genomic and transcriptomic analyses.</title>
        <authorList>
            <person name="Voget S."/>
            <person name="Wemheuer B."/>
            <person name="Brinkhoff T."/>
            <person name="Vollmers J."/>
            <person name="Dietrich S."/>
            <person name="Giebel H.A."/>
            <person name="Beardsley C."/>
            <person name="Sardemann C."/>
            <person name="Bakenhus I."/>
            <person name="Billerbeck S."/>
            <person name="Daniel R."/>
            <person name="Simon M."/>
        </authorList>
    </citation>
    <scope>NUCLEOTIDE SEQUENCE [LARGE SCALE GENOMIC DNA]</scope>
    <source>
        <strain evidence="2 3">RCA23</strain>
    </source>
</reference>
<dbReference type="GO" id="GO:0047632">
    <property type="term" value="F:agmatine deiminase activity"/>
    <property type="evidence" value="ECO:0007669"/>
    <property type="project" value="UniProtKB-EC"/>
</dbReference>